<evidence type="ECO:0000313" key="6">
    <source>
        <dbReference type="EMBL" id="MFC1851197.1"/>
    </source>
</evidence>
<dbReference type="Pfam" id="PF13424">
    <property type="entry name" value="TPR_12"/>
    <property type="match status" value="2"/>
</dbReference>
<evidence type="ECO:0000256" key="2">
    <source>
        <dbReference type="ARBA" id="ARBA00022840"/>
    </source>
</evidence>
<evidence type="ECO:0000259" key="5">
    <source>
        <dbReference type="PROSITE" id="PS50011"/>
    </source>
</evidence>
<dbReference type="InterPro" id="IPR011990">
    <property type="entry name" value="TPR-like_helical_dom_sf"/>
</dbReference>
<dbReference type="PROSITE" id="PS00107">
    <property type="entry name" value="PROTEIN_KINASE_ATP"/>
    <property type="match status" value="1"/>
</dbReference>
<feature type="domain" description="Protein kinase" evidence="5">
    <location>
        <begin position="11"/>
        <end position="365"/>
    </location>
</feature>
<dbReference type="InterPro" id="IPR019734">
    <property type="entry name" value="TPR_rpt"/>
</dbReference>
<dbReference type="PROSITE" id="PS50293">
    <property type="entry name" value="TPR_REGION"/>
    <property type="match status" value="1"/>
</dbReference>
<dbReference type="InterPro" id="IPR041664">
    <property type="entry name" value="AAA_16"/>
</dbReference>
<dbReference type="Proteomes" id="UP001594351">
    <property type="component" value="Unassembled WGS sequence"/>
</dbReference>
<dbReference type="SUPFAM" id="SSF48452">
    <property type="entry name" value="TPR-like"/>
    <property type="match status" value="2"/>
</dbReference>
<dbReference type="InterPro" id="IPR017441">
    <property type="entry name" value="Protein_kinase_ATP_BS"/>
</dbReference>
<dbReference type="Gene3D" id="3.30.200.20">
    <property type="entry name" value="Phosphorylase Kinase, domain 1"/>
    <property type="match status" value="1"/>
</dbReference>
<comment type="caution">
    <text evidence="6">The sequence shown here is derived from an EMBL/GenBank/DDBJ whole genome shotgun (WGS) entry which is preliminary data.</text>
</comment>
<sequence>MSESVPKVGPYNISGQLGRGGMGVVYRAEHEESGLPVALKTVRVPNQELIHGIRREIQGIASLNHPGIVKIVDSGLHEGLPWYAMELLKGVTLRKFFQDLVFRSEEKNTPGSPATAGIFSQQTIPLADSVSGSWWTNSLWSHEVPVLAKETTEVFSPFPELGKKEWSIDPKKLGDLSHQYQTAVFIIMRRLCSPLAYMHGQGVVHKDLKPDNIVITPDCMPVIIDFGLMTQFGGEISRESLFVDAGSAGTVLYMSPEQIQGKLVDARTDLYAVGCILYELLTGKPPFREETVSRTFHAHLCVSPLAPSEIRPELPPEIDELILKLLTKDPSDRLGYADDLARRLVPLCPPDETTTPPAQKPHSYLYRPGFSGREAEISALVSHLDELAAGQGRIVILNGESGVGKTRLVIEFARTITMRMMHVFTGECLVQGSQPLQAFRKLLQYVADRCRERGLKETEKLLGPRGKVLSLYEPSLLDLPGLDRYPEPSDLTPEASQQRLYRYLLQTLDLISQGKPIILIIDDVQWADDLTFGFLHFLLTEKCLTHRPFLIVCPFRPEEMSENMHLLLASPLIVQINIPRLDEQAVCDMVSTMLAVSSPPVAFCSYLTLHSEGNPFFVAEYLRAAVQQELLWRDESGQWQIVEPSADYETNADFHKITLPTVLKDLISRRLTGLSEITESVLKIIAISGREAQFDLVKRTGAYSDSDINHAILELSKRHILEEVSPGRVRFVHDKIRTVAYSSIADQEKQKLHTTLAASIEALYTADLSPFYAALAYHYEQGTHCPKAAHWHEKAARKAMRQYAYHDAKKHLTRALELLPASDHQKQYDILAERVNLLNLQGARAEQHCDLEELRKLAEILADDVKAEVASLYSTYYSGIGKFEQAKTEAEQVIKFSRALHNEILESKGYLQLGSAFLRQGEYQQALNNFQHSLSLTEKHNVLQLWGDSLNNLGIVYWATGKLDAAINYLKQARALYRREEVRDRQGEGAVLHNLGMISTDKWEFGQAQSYYEQGLFIFRQIGDRHYENNALIALGNIHTRLGMYEDARMSLELALEISREIQDPRGESLALINLAYVSLQLDHLERAEQYCRQAILIMQKTETYYISGNAFTVLGHVSARKHDWQKALEAYQKAYDGYCQSGMNNQALEPLAGKALIHHEQGELVTAFSITEEILHHLTHKSLVGTINPLAVYFSCYQILCQVGDDRAYPVLEKAYKLMTEVAEKLSDERRHVYLHRISVHQQILIQWHQLHQEDDESAQ</sequence>
<dbReference type="Gene3D" id="1.10.510.10">
    <property type="entry name" value="Transferase(Phosphotransferase) domain 1"/>
    <property type="match status" value="1"/>
</dbReference>
<feature type="repeat" description="TPR" evidence="3">
    <location>
        <begin position="947"/>
        <end position="980"/>
    </location>
</feature>
<dbReference type="SMART" id="SM00220">
    <property type="entry name" value="S_TKc"/>
    <property type="match status" value="1"/>
</dbReference>
<dbReference type="CDD" id="cd14014">
    <property type="entry name" value="STKc_PknB_like"/>
    <property type="match status" value="1"/>
</dbReference>
<proteinExistence type="predicted"/>
<protein>
    <submittedName>
        <fullName evidence="6">Tetratricopeptide repeat protein</fullName>
    </submittedName>
</protein>
<dbReference type="Pfam" id="PF00069">
    <property type="entry name" value="Pkinase"/>
    <property type="match status" value="2"/>
</dbReference>
<dbReference type="PROSITE" id="PS50005">
    <property type="entry name" value="TPR"/>
    <property type="match status" value="2"/>
</dbReference>
<dbReference type="Gene3D" id="1.25.40.10">
    <property type="entry name" value="Tetratricopeptide repeat domain"/>
    <property type="match status" value="2"/>
</dbReference>
<dbReference type="PANTHER" id="PTHR16305">
    <property type="entry name" value="TESTICULAR SOLUBLE ADENYLYL CYCLASE"/>
    <property type="match status" value="1"/>
</dbReference>
<dbReference type="InterPro" id="IPR000719">
    <property type="entry name" value="Prot_kinase_dom"/>
</dbReference>
<keyword evidence="7" id="KW-1185">Reference proteome</keyword>
<name>A0ABV6YYB4_UNCC1</name>
<keyword evidence="3" id="KW-0802">TPR repeat</keyword>
<dbReference type="Gene3D" id="3.40.50.300">
    <property type="entry name" value="P-loop containing nucleotide triphosphate hydrolases"/>
    <property type="match status" value="1"/>
</dbReference>
<dbReference type="EMBL" id="JBHPBY010000163">
    <property type="protein sequence ID" value="MFC1851197.1"/>
    <property type="molecule type" value="Genomic_DNA"/>
</dbReference>
<dbReference type="InterPro" id="IPR011009">
    <property type="entry name" value="Kinase-like_dom_sf"/>
</dbReference>
<dbReference type="SMART" id="SM00028">
    <property type="entry name" value="TPR"/>
    <property type="match status" value="7"/>
</dbReference>
<gene>
    <name evidence="6" type="ORF">ACFL27_13460</name>
</gene>
<dbReference type="PROSITE" id="PS50011">
    <property type="entry name" value="PROTEIN_KINASE_DOM"/>
    <property type="match status" value="1"/>
</dbReference>
<evidence type="ECO:0000256" key="3">
    <source>
        <dbReference type="PROSITE-ProRule" id="PRU00339"/>
    </source>
</evidence>
<evidence type="ECO:0000256" key="1">
    <source>
        <dbReference type="ARBA" id="ARBA00022741"/>
    </source>
</evidence>
<dbReference type="Pfam" id="PF13191">
    <property type="entry name" value="AAA_16"/>
    <property type="match status" value="1"/>
</dbReference>
<evidence type="ECO:0000256" key="4">
    <source>
        <dbReference type="PROSITE-ProRule" id="PRU10141"/>
    </source>
</evidence>
<feature type="repeat" description="TPR" evidence="3">
    <location>
        <begin position="907"/>
        <end position="940"/>
    </location>
</feature>
<accession>A0ABV6YYB4</accession>
<organism evidence="6 7">
    <name type="scientific">candidate division CSSED10-310 bacterium</name>
    <dbReference type="NCBI Taxonomy" id="2855610"/>
    <lineage>
        <taxon>Bacteria</taxon>
        <taxon>Bacteria division CSSED10-310</taxon>
    </lineage>
</organism>
<keyword evidence="1 4" id="KW-0547">Nucleotide-binding</keyword>
<dbReference type="SUPFAM" id="SSF56112">
    <property type="entry name" value="Protein kinase-like (PK-like)"/>
    <property type="match status" value="1"/>
</dbReference>
<dbReference type="InterPro" id="IPR008271">
    <property type="entry name" value="Ser/Thr_kinase_AS"/>
</dbReference>
<evidence type="ECO:0000313" key="7">
    <source>
        <dbReference type="Proteomes" id="UP001594351"/>
    </source>
</evidence>
<dbReference type="PROSITE" id="PS00108">
    <property type="entry name" value="PROTEIN_KINASE_ST"/>
    <property type="match status" value="1"/>
</dbReference>
<keyword evidence="2 4" id="KW-0067">ATP-binding</keyword>
<dbReference type="InterPro" id="IPR027417">
    <property type="entry name" value="P-loop_NTPase"/>
</dbReference>
<reference evidence="6 7" key="1">
    <citation type="submission" date="2024-09" db="EMBL/GenBank/DDBJ databases">
        <title>Laminarin stimulates single cell rates of sulfate reduction while oxygen inhibits transcriptomic activity in coastal marine sediment.</title>
        <authorList>
            <person name="Lindsay M."/>
            <person name="Orcutt B."/>
            <person name="Emerson D."/>
            <person name="Stepanauskas R."/>
            <person name="D'Angelo T."/>
        </authorList>
    </citation>
    <scope>NUCLEOTIDE SEQUENCE [LARGE SCALE GENOMIC DNA]</scope>
    <source>
        <strain evidence="6">SAG AM-311-K15</strain>
    </source>
</reference>
<feature type="binding site" evidence="4">
    <location>
        <position position="40"/>
    </location>
    <ligand>
        <name>ATP</name>
        <dbReference type="ChEBI" id="CHEBI:30616"/>
    </ligand>
</feature>
<dbReference type="SUPFAM" id="SSF52540">
    <property type="entry name" value="P-loop containing nucleoside triphosphate hydrolases"/>
    <property type="match status" value="1"/>
</dbReference>
<dbReference type="PANTHER" id="PTHR16305:SF28">
    <property type="entry name" value="GUANYLATE CYCLASE DOMAIN-CONTAINING PROTEIN"/>
    <property type="match status" value="1"/>
</dbReference>